<dbReference type="GO" id="GO:0004499">
    <property type="term" value="F:N,N-dimethylaniline monooxygenase activity"/>
    <property type="evidence" value="ECO:0007669"/>
    <property type="project" value="InterPro"/>
</dbReference>
<comment type="similarity">
    <text evidence="1">Belongs to the FAD-binding monooxygenase family.</text>
</comment>
<keyword evidence="2" id="KW-0285">Flavoprotein</keyword>
<evidence type="ECO:0000256" key="2">
    <source>
        <dbReference type="ARBA" id="ARBA00022630"/>
    </source>
</evidence>
<reference evidence="5 6" key="1">
    <citation type="submission" date="2019-07" db="EMBL/GenBank/DDBJ databases">
        <title>Genome assembly of two rare yeast pathogens: Diutina rugosa and Trichomonascus ciferrii.</title>
        <authorList>
            <person name="Mixao V."/>
            <person name="Saus E."/>
            <person name="Hansen A."/>
            <person name="Lass-Flor C."/>
            <person name="Gabaldon T."/>
        </authorList>
    </citation>
    <scope>NUCLEOTIDE SEQUENCE [LARGE SCALE GENOMIC DNA]</scope>
    <source>
        <strain evidence="5 6">CBS 613</strain>
    </source>
</reference>
<proteinExistence type="inferred from homology"/>
<dbReference type="GO" id="GO:0050660">
    <property type="term" value="F:flavin adenine dinucleotide binding"/>
    <property type="evidence" value="ECO:0007669"/>
    <property type="project" value="InterPro"/>
</dbReference>
<evidence type="ECO:0000313" key="5">
    <source>
        <dbReference type="EMBL" id="KAA8899580.1"/>
    </source>
</evidence>
<evidence type="ECO:0000256" key="1">
    <source>
        <dbReference type="ARBA" id="ARBA00010139"/>
    </source>
</evidence>
<name>A0A642UQ11_DIURU</name>
<comment type="caution">
    <text evidence="5">The sequence shown here is derived from an EMBL/GenBank/DDBJ whole genome shotgun (WGS) entry which is preliminary data.</text>
</comment>
<keyword evidence="3" id="KW-0274">FAD</keyword>
<accession>A0A642UQ11</accession>
<protein>
    <recommendedName>
        <fullName evidence="7">L-ornithine N(5)-monooxygenase</fullName>
    </recommendedName>
</protein>
<evidence type="ECO:0000313" key="6">
    <source>
        <dbReference type="Proteomes" id="UP000449547"/>
    </source>
</evidence>
<dbReference type="Proteomes" id="UP000449547">
    <property type="component" value="Unassembled WGS sequence"/>
</dbReference>
<evidence type="ECO:0000256" key="3">
    <source>
        <dbReference type="ARBA" id="ARBA00022827"/>
    </source>
</evidence>
<dbReference type="GeneID" id="54782898"/>
<organism evidence="5 6">
    <name type="scientific">Diutina rugosa</name>
    <name type="common">Yeast</name>
    <name type="synonym">Candida rugosa</name>
    <dbReference type="NCBI Taxonomy" id="5481"/>
    <lineage>
        <taxon>Eukaryota</taxon>
        <taxon>Fungi</taxon>
        <taxon>Dikarya</taxon>
        <taxon>Ascomycota</taxon>
        <taxon>Saccharomycotina</taxon>
        <taxon>Pichiomycetes</taxon>
        <taxon>Debaryomycetaceae</taxon>
        <taxon>Diutina</taxon>
    </lineage>
</organism>
<dbReference type="VEuPathDB" id="FungiDB:DIURU_004247"/>
<keyword evidence="4" id="KW-0560">Oxidoreductase</keyword>
<evidence type="ECO:0008006" key="7">
    <source>
        <dbReference type="Google" id="ProtNLM"/>
    </source>
</evidence>
<dbReference type="PANTHER" id="PTHR42877:SF5">
    <property type="entry name" value="L-ORNITHINE N(5)-MONOOXYGENASE-RELATED"/>
    <property type="match status" value="1"/>
</dbReference>
<dbReference type="SUPFAM" id="SSF51905">
    <property type="entry name" value="FAD/NAD(P)-binding domain"/>
    <property type="match status" value="1"/>
</dbReference>
<dbReference type="OrthoDB" id="74360at2759"/>
<dbReference type="Pfam" id="PF00743">
    <property type="entry name" value="FMO-like"/>
    <property type="match status" value="1"/>
</dbReference>
<dbReference type="InterPro" id="IPR051209">
    <property type="entry name" value="FAD-bind_Monooxygenase_sf"/>
</dbReference>
<dbReference type="InterPro" id="IPR020946">
    <property type="entry name" value="Flavin_mOase-like"/>
</dbReference>
<keyword evidence="6" id="KW-1185">Reference proteome</keyword>
<dbReference type="OMA" id="GCQSWYI"/>
<dbReference type="EMBL" id="SWFT01000122">
    <property type="protein sequence ID" value="KAA8899580.1"/>
    <property type="molecule type" value="Genomic_DNA"/>
</dbReference>
<gene>
    <name evidence="5" type="ORF">DIURU_004247</name>
</gene>
<sequence length="544" mass="62172">MSSLHTLTKESHKDPSKFRVNYDDAVRILGKDSKLPENDNLPVETGSSRVVIIGAGVAGMAAAIRLKKELKEEDYWCFDKSTDLGGTWWNNTYLNAASDSPAAHYSFSTDRVSNWSRPQPLQYEYMEYLDGVAEKWALRDKIRFNSIVKACHWSEAEQKWTVEARDTKTGQRIQWKCEIILNCIGALAQPNHYQVEGLDTFEGEFMQSALWRHDVDMKGKRVVLIGNGCTANQAFPGVLAKDPSQLTQVVRSQHYIMPPIPHSFQQAYLLFSQWLFGSWLFRMIVAFGSELRWPLFRGNGFFSRLVRRYSTNVSLSYMKRECPEKFQDALIPKFKIGCKRMIFDHDYLKSLHDPRVHVTNSLIKRIDGKTLHLEDGSTIECDVLIACTGYDVAKSMMLVDFFGKDGSSLRKTWNEEGISAYQTLLVKDIPNMWILAGPNSITGHASVIMAIENGLNFFEKTAKPILDGKATSVTVSDEAYDKWLKTTQEELQECVFGTPFGGCVSWYATSKTIFTTYPRSQIDYWYRCSHPKFKDLEYTKPKTH</sequence>
<dbReference type="GO" id="GO:0050661">
    <property type="term" value="F:NADP binding"/>
    <property type="evidence" value="ECO:0007669"/>
    <property type="project" value="InterPro"/>
</dbReference>
<dbReference type="RefSeq" id="XP_034010981.1">
    <property type="nucleotide sequence ID" value="XM_034157099.1"/>
</dbReference>
<dbReference type="AlphaFoldDB" id="A0A642UQ11"/>
<dbReference type="InterPro" id="IPR036188">
    <property type="entry name" value="FAD/NAD-bd_sf"/>
</dbReference>
<dbReference type="Gene3D" id="3.50.50.60">
    <property type="entry name" value="FAD/NAD(P)-binding domain"/>
    <property type="match status" value="2"/>
</dbReference>
<evidence type="ECO:0000256" key="4">
    <source>
        <dbReference type="ARBA" id="ARBA00023002"/>
    </source>
</evidence>
<dbReference type="PANTHER" id="PTHR42877">
    <property type="entry name" value="L-ORNITHINE N(5)-MONOOXYGENASE-RELATED"/>
    <property type="match status" value="1"/>
</dbReference>